<protein>
    <submittedName>
        <fullName evidence="1">Uncharacterized protein</fullName>
    </submittedName>
</protein>
<proteinExistence type="predicted"/>
<gene>
    <name evidence="1" type="ORF">HG542_11070</name>
</gene>
<dbReference type="RefSeq" id="WP_171080147.1">
    <property type="nucleotide sequence ID" value="NZ_BNBU01000005.1"/>
</dbReference>
<evidence type="ECO:0000313" key="2">
    <source>
        <dbReference type="Proteomes" id="UP000587462"/>
    </source>
</evidence>
<comment type="caution">
    <text evidence="1">The sequence shown here is derived from an EMBL/GenBank/DDBJ whole genome shotgun (WGS) entry which is preliminary data.</text>
</comment>
<keyword evidence="2" id="KW-1185">Reference proteome</keyword>
<dbReference type="Proteomes" id="UP000587462">
    <property type="component" value="Unassembled WGS sequence"/>
</dbReference>
<accession>A0A7Y7B3K5</accession>
<dbReference type="AlphaFoldDB" id="A0A7Y7B3K5"/>
<sequence>MRCDGTWPEDVAPSVPLEDGCVRIDVPDGSTIGELVAAAVASGVTVLDIDRISVDADAVLRGILEDHR</sequence>
<reference evidence="1 2" key="1">
    <citation type="submission" date="2020-04" db="EMBL/GenBank/DDBJ databases">
        <title>Draft Genome Sequence of Streptomyces morookaense DSM 40503, an 8-azaguanine-producing strain.</title>
        <authorList>
            <person name="Qi J."/>
            <person name="Gao J.-M."/>
        </authorList>
    </citation>
    <scope>NUCLEOTIDE SEQUENCE [LARGE SCALE GENOMIC DNA]</scope>
    <source>
        <strain evidence="1 2">DSM 40503</strain>
    </source>
</reference>
<organism evidence="1 2">
    <name type="scientific">Streptomyces morookaense</name>
    <name type="common">Streptoverticillium morookaense</name>
    <dbReference type="NCBI Taxonomy" id="1970"/>
    <lineage>
        <taxon>Bacteria</taxon>
        <taxon>Bacillati</taxon>
        <taxon>Actinomycetota</taxon>
        <taxon>Actinomycetes</taxon>
        <taxon>Kitasatosporales</taxon>
        <taxon>Streptomycetaceae</taxon>
        <taxon>Streptomyces</taxon>
    </lineage>
</organism>
<evidence type="ECO:0000313" key="1">
    <source>
        <dbReference type="EMBL" id="NVK78204.1"/>
    </source>
</evidence>
<name>A0A7Y7B3K5_STRMO</name>
<dbReference type="EMBL" id="JABBXF010000021">
    <property type="protein sequence ID" value="NVK78204.1"/>
    <property type="molecule type" value="Genomic_DNA"/>
</dbReference>